<keyword evidence="1" id="KW-0472">Membrane</keyword>
<dbReference type="PRINTS" id="PR01166">
    <property type="entry name" value="CYCOXIDASEII"/>
</dbReference>
<sequence>MLSRLPTLSRCAAQRLLRPSSYRASGVGAVRLFGGAHDGPVRYDPMPRHMDEADPPNVRHIQPKPHGEQEIYQRGAHPNVHPDAQDQGYDVHHLPRSNLDYVDIDGAQGTNWWDNHYDSNHFDAMEPRPPPIHTIEINGQTYIKPAAEQEQLYSVEEMFYIPQDHVPLWARRRVHIWCNYPIMLRAEFCFFYVPTFIVFSLLLPAFCMLYMWDEAVYTTMTVKCIGRQWYWVYEVETPTDDQDEEE</sequence>
<evidence type="ECO:0000313" key="4">
    <source>
        <dbReference type="Proteomes" id="UP000041254"/>
    </source>
</evidence>
<dbReference type="VEuPathDB" id="CryptoDB:Vbra_8641"/>
<evidence type="ECO:0000259" key="2">
    <source>
        <dbReference type="PROSITE" id="PS50857"/>
    </source>
</evidence>
<dbReference type="STRING" id="1169540.A0A0G4EZK5"/>
<protein>
    <recommendedName>
        <fullName evidence="2">Cytochrome oxidase subunit II copper A binding domain-containing protein</fullName>
    </recommendedName>
</protein>
<dbReference type="Proteomes" id="UP000041254">
    <property type="component" value="Unassembled WGS sequence"/>
</dbReference>
<accession>A0A0G4EZK5</accession>
<dbReference type="InterPro" id="IPR002429">
    <property type="entry name" value="CcO_II-like_C"/>
</dbReference>
<dbReference type="PhylomeDB" id="A0A0G4EZK5"/>
<name>A0A0G4EZK5_VITBC</name>
<keyword evidence="1" id="KW-0812">Transmembrane</keyword>
<reference evidence="3 4" key="1">
    <citation type="submission" date="2014-11" db="EMBL/GenBank/DDBJ databases">
        <authorList>
            <person name="Zhu J."/>
            <person name="Qi W."/>
            <person name="Song R."/>
        </authorList>
    </citation>
    <scope>NUCLEOTIDE SEQUENCE [LARGE SCALE GENOMIC DNA]</scope>
</reference>
<dbReference type="GO" id="GO:0016020">
    <property type="term" value="C:membrane"/>
    <property type="evidence" value="ECO:0007669"/>
    <property type="project" value="InterPro"/>
</dbReference>
<dbReference type="FunCoup" id="A0A0G4EZK5">
    <property type="interactions" value="38"/>
</dbReference>
<feature type="transmembrane region" description="Helical" evidence="1">
    <location>
        <begin position="189"/>
        <end position="212"/>
    </location>
</feature>
<proteinExistence type="predicted"/>
<dbReference type="GO" id="GO:0005507">
    <property type="term" value="F:copper ion binding"/>
    <property type="evidence" value="ECO:0007669"/>
    <property type="project" value="InterPro"/>
</dbReference>
<dbReference type="InParanoid" id="A0A0G4EZK5"/>
<evidence type="ECO:0000256" key="1">
    <source>
        <dbReference type="SAM" id="Phobius"/>
    </source>
</evidence>
<dbReference type="GO" id="GO:0004129">
    <property type="term" value="F:cytochrome-c oxidase activity"/>
    <property type="evidence" value="ECO:0007669"/>
    <property type="project" value="InterPro"/>
</dbReference>
<dbReference type="PROSITE" id="PS50857">
    <property type="entry name" value="COX2_CUA"/>
    <property type="match status" value="1"/>
</dbReference>
<organism evidence="3 4">
    <name type="scientific">Vitrella brassicaformis (strain CCMP3155)</name>
    <dbReference type="NCBI Taxonomy" id="1169540"/>
    <lineage>
        <taxon>Eukaryota</taxon>
        <taxon>Sar</taxon>
        <taxon>Alveolata</taxon>
        <taxon>Colpodellida</taxon>
        <taxon>Vitrellaceae</taxon>
        <taxon>Vitrella</taxon>
    </lineage>
</organism>
<feature type="domain" description="Cytochrome oxidase subunit II copper A binding" evidence="2">
    <location>
        <begin position="217"/>
        <end position="246"/>
    </location>
</feature>
<gene>
    <name evidence="3" type="ORF">Vbra_8641</name>
</gene>
<dbReference type="OrthoDB" id="412083at2759"/>
<dbReference type="EMBL" id="CDMY01000353">
    <property type="protein sequence ID" value="CEM04530.1"/>
    <property type="molecule type" value="Genomic_DNA"/>
</dbReference>
<dbReference type="AlphaFoldDB" id="A0A0G4EZK5"/>
<keyword evidence="1" id="KW-1133">Transmembrane helix</keyword>
<keyword evidence="4" id="KW-1185">Reference proteome</keyword>
<evidence type="ECO:0000313" key="3">
    <source>
        <dbReference type="EMBL" id="CEM04530.1"/>
    </source>
</evidence>